<gene>
    <name evidence="13" type="primary">flgG_1</name>
    <name evidence="13" type="ORF">VMF7928_02594</name>
</gene>
<comment type="similarity">
    <text evidence="2 8">Belongs to the flagella basal body rod proteins family.</text>
</comment>
<dbReference type="InterPro" id="IPR019776">
    <property type="entry name" value="Flagellar_basal_body_rod_CS"/>
</dbReference>
<organism evidence="13 14">
    <name type="scientific">Vibrio marisflavi CECT 7928</name>
    <dbReference type="NCBI Taxonomy" id="634439"/>
    <lineage>
        <taxon>Bacteria</taxon>
        <taxon>Pseudomonadati</taxon>
        <taxon>Pseudomonadota</taxon>
        <taxon>Gammaproteobacteria</taxon>
        <taxon>Vibrionales</taxon>
        <taxon>Vibrionaceae</taxon>
        <taxon>Vibrio</taxon>
    </lineage>
</organism>
<dbReference type="InterPro" id="IPR053967">
    <property type="entry name" value="LlgE_F_G-like_D1"/>
</dbReference>
<keyword evidence="13" id="KW-0966">Cell projection</keyword>
<evidence type="ECO:0000259" key="11">
    <source>
        <dbReference type="Pfam" id="PF06429"/>
    </source>
</evidence>
<keyword evidence="4 8" id="KW-0975">Bacterial flagellum</keyword>
<evidence type="ECO:0000256" key="1">
    <source>
        <dbReference type="ARBA" id="ARBA00004117"/>
    </source>
</evidence>
<dbReference type="Proteomes" id="UP000838748">
    <property type="component" value="Unassembled WGS sequence"/>
</dbReference>
<dbReference type="PROSITE" id="PS00588">
    <property type="entry name" value="FLAGELLA_BB_ROD"/>
    <property type="match status" value="1"/>
</dbReference>
<dbReference type="Pfam" id="PF06429">
    <property type="entry name" value="Flg_bbr_C"/>
    <property type="match status" value="1"/>
</dbReference>
<dbReference type="PANTHER" id="PTHR30435">
    <property type="entry name" value="FLAGELLAR PROTEIN"/>
    <property type="match status" value="1"/>
</dbReference>
<feature type="compositionally biased region" description="Polar residues" evidence="9">
    <location>
        <begin position="195"/>
        <end position="214"/>
    </location>
</feature>
<keyword evidence="13" id="KW-0969">Cilium</keyword>
<dbReference type="RefSeq" id="WP_237362085.1">
    <property type="nucleotide sequence ID" value="NZ_CAKLDM010000002.1"/>
</dbReference>
<evidence type="ECO:0000313" key="13">
    <source>
        <dbReference type="EMBL" id="CAH0540057.1"/>
    </source>
</evidence>
<sequence length="261" mass="27556">MNQSLDIAKTGLTAMQDEMNIISNNLANVNTTAFKSGRASFEDLFYQTEQTAGGMVNQQNVKPVSIQFGTGVKMTGTEKIFTTGDIKTTGQPLDLAISGPGFFQVQKADGTIEYTRDGQFQKSPDGTLVTSDGLPLNPNITIPQDATSVTIGTDGTVSITEAGNSNSQTLGQISLVRFINPTGLKALGGSLYQQTSASGPANEYTPGQSGTGQLKQGALEGSNVSVVQEMVAMISTQRAYDMDSKMVTATDQMLQKISQVS</sequence>
<feature type="domain" description="Flagellar basal body rod protein N-terminal" evidence="10">
    <location>
        <begin position="5"/>
        <end position="35"/>
    </location>
</feature>
<evidence type="ECO:0000313" key="14">
    <source>
        <dbReference type="Proteomes" id="UP000838748"/>
    </source>
</evidence>
<keyword evidence="13" id="KW-0282">Flagellum</keyword>
<comment type="subcellular location">
    <subcellularLocation>
        <location evidence="1 8">Bacterial flagellum basal body</location>
    </subcellularLocation>
</comment>
<proteinExistence type="inferred from homology"/>
<dbReference type="SUPFAM" id="SSF117143">
    <property type="entry name" value="Flagellar hook protein flgE"/>
    <property type="match status" value="1"/>
</dbReference>
<evidence type="ECO:0000259" key="10">
    <source>
        <dbReference type="Pfam" id="PF00460"/>
    </source>
</evidence>
<comment type="caution">
    <text evidence="13">The sequence shown here is derived from an EMBL/GenBank/DDBJ whole genome shotgun (WGS) entry which is preliminary data.</text>
</comment>
<evidence type="ECO:0000256" key="9">
    <source>
        <dbReference type="SAM" id="MobiDB-lite"/>
    </source>
</evidence>
<evidence type="ECO:0000256" key="6">
    <source>
        <dbReference type="ARBA" id="ARBA00032912"/>
    </source>
</evidence>
<keyword evidence="14" id="KW-1185">Reference proteome</keyword>
<evidence type="ECO:0000256" key="5">
    <source>
        <dbReference type="ARBA" id="ARBA00025933"/>
    </source>
</evidence>
<protein>
    <recommendedName>
        <fullName evidence="3 7">Flagellar basal-body rod protein FlgG</fullName>
    </recommendedName>
    <alternativeName>
        <fullName evidence="6 8">Distal rod protein</fullName>
    </alternativeName>
</protein>
<dbReference type="NCBIfam" id="TIGR02488">
    <property type="entry name" value="flgG_G_neg"/>
    <property type="match status" value="1"/>
</dbReference>
<dbReference type="InterPro" id="IPR001444">
    <property type="entry name" value="Flag_bb_rod_N"/>
</dbReference>
<accession>A0ABM9A5G2</accession>
<dbReference type="Pfam" id="PF22692">
    <property type="entry name" value="LlgE_F_G_D1"/>
    <property type="match status" value="1"/>
</dbReference>
<feature type="region of interest" description="Disordered" evidence="9">
    <location>
        <begin position="195"/>
        <end position="217"/>
    </location>
</feature>
<evidence type="ECO:0000256" key="4">
    <source>
        <dbReference type="ARBA" id="ARBA00023143"/>
    </source>
</evidence>
<name>A0ABM9A5G2_9VIBR</name>
<evidence type="ECO:0000256" key="8">
    <source>
        <dbReference type="RuleBase" id="RU362116"/>
    </source>
</evidence>
<feature type="domain" description="Flagellar hook protein FlgE/F/G-like D1" evidence="12">
    <location>
        <begin position="96"/>
        <end position="158"/>
    </location>
</feature>
<evidence type="ECO:0000256" key="3">
    <source>
        <dbReference type="ARBA" id="ARBA00017948"/>
    </source>
</evidence>
<dbReference type="InterPro" id="IPR010930">
    <property type="entry name" value="Flg_bb/hook_C_dom"/>
</dbReference>
<dbReference type="InterPro" id="IPR020013">
    <property type="entry name" value="Flagellar_FlgE/F/G"/>
</dbReference>
<comment type="subunit">
    <text evidence="5 8">The basal body constitutes a major portion of the flagellar organelle and consists of four rings (L,P,S, and M) mounted on a central rod. The rod consists of about 26 subunits of FlgG in the distal portion, and FlgB, FlgC and FlgF are thought to build up the proximal portion of the rod with about 6 subunits each.</text>
</comment>
<feature type="domain" description="Flagellar basal-body/hook protein C-terminal" evidence="11">
    <location>
        <begin position="215"/>
        <end position="259"/>
    </location>
</feature>
<evidence type="ECO:0000259" key="12">
    <source>
        <dbReference type="Pfam" id="PF22692"/>
    </source>
</evidence>
<dbReference type="PANTHER" id="PTHR30435:SF19">
    <property type="entry name" value="FLAGELLAR BASAL-BODY ROD PROTEIN FLGG"/>
    <property type="match status" value="1"/>
</dbReference>
<evidence type="ECO:0000256" key="7">
    <source>
        <dbReference type="NCBIfam" id="TIGR02488"/>
    </source>
</evidence>
<dbReference type="NCBIfam" id="TIGR03506">
    <property type="entry name" value="FlgEFG_subfam"/>
    <property type="match status" value="2"/>
</dbReference>
<evidence type="ECO:0000256" key="2">
    <source>
        <dbReference type="ARBA" id="ARBA00009677"/>
    </source>
</evidence>
<dbReference type="Pfam" id="PF00460">
    <property type="entry name" value="Flg_bb_rod"/>
    <property type="match status" value="1"/>
</dbReference>
<dbReference type="InterPro" id="IPR037925">
    <property type="entry name" value="FlgE/F/G-like"/>
</dbReference>
<dbReference type="InterPro" id="IPR012834">
    <property type="entry name" value="FlgG_G_neg"/>
</dbReference>
<reference evidence="13" key="1">
    <citation type="submission" date="2021-11" db="EMBL/GenBank/DDBJ databases">
        <authorList>
            <person name="Rodrigo-Torres L."/>
            <person name="Arahal R. D."/>
            <person name="Lucena T."/>
        </authorList>
    </citation>
    <scope>NUCLEOTIDE SEQUENCE</scope>
    <source>
        <strain evidence="13">CECT 7928</strain>
    </source>
</reference>
<dbReference type="EMBL" id="CAKLDM010000002">
    <property type="protein sequence ID" value="CAH0540057.1"/>
    <property type="molecule type" value="Genomic_DNA"/>
</dbReference>